<sequence length="225" mass="25785">MLQARGSGSSPTARLALAELCESYWLPLYAFVRRHTRDIHEAQDLTQAFFSQLLSKKYLNDVQPDRGLFRSFLLAAIKHFLSNQRDREKALKRGGGVIIQSLDWQRGEERVSGQLCHDITAERLFEREWALALLDRVLERLKAEQSSPRKQAAFEVLSGCLAIDRAQIDYSAAAETLQQSEEAVRVAAHRLRKRYRHLLRDEIAHTTATPDDVEAELRSLFEALR</sequence>
<protein>
    <submittedName>
        <fullName evidence="5">RNA polymerase sigma factor, sigma-70 family</fullName>
    </submittedName>
</protein>
<dbReference type="GO" id="GO:0016987">
    <property type="term" value="F:sigma factor activity"/>
    <property type="evidence" value="ECO:0007669"/>
    <property type="project" value="UniProtKB-KW"/>
</dbReference>
<dbReference type="GO" id="GO:0006352">
    <property type="term" value="P:DNA-templated transcription initiation"/>
    <property type="evidence" value="ECO:0007669"/>
    <property type="project" value="InterPro"/>
</dbReference>
<keyword evidence="2" id="KW-0731">Sigma factor</keyword>
<dbReference type="PANTHER" id="PTHR43133:SF51">
    <property type="entry name" value="RNA POLYMERASE SIGMA FACTOR"/>
    <property type="match status" value="1"/>
</dbReference>
<evidence type="ECO:0000256" key="3">
    <source>
        <dbReference type="ARBA" id="ARBA00023163"/>
    </source>
</evidence>
<reference evidence="5 6" key="1">
    <citation type="journal article" date="2016" name="Front. Microbiol.">
        <title>Fuerstia marisgermanicae gen. nov., sp. nov., an Unusual Member of the Phylum Planctomycetes from the German Wadden Sea.</title>
        <authorList>
            <person name="Kohn T."/>
            <person name="Heuer A."/>
            <person name="Jogler M."/>
            <person name="Vollmers J."/>
            <person name="Boedeker C."/>
            <person name="Bunk B."/>
            <person name="Rast P."/>
            <person name="Borchert D."/>
            <person name="Glockner I."/>
            <person name="Freese H.M."/>
            <person name="Klenk H.P."/>
            <person name="Overmann J."/>
            <person name="Kaster A.K."/>
            <person name="Rohde M."/>
            <person name="Wiegand S."/>
            <person name="Jogler C."/>
        </authorList>
    </citation>
    <scope>NUCLEOTIDE SEQUENCE [LARGE SCALE GENOMIC DNA]</scope>
    <source>
        <strain evidence="5 6">NH11</strain>
    </source>
</reference>
<proteinExistence type="predicted"/>
<accession>A0A1P8WMA9</accession>
<dbReference type="Gene3D" id="1.10.1740.10">
    <property type="match status" value="1"/>
</dbReference>
<evidence type="ECO:0000313" key="6">
    <source>
        <dbReference type="Proteomes" id="UP000187735"/>
    </source>
</evidence>
<dbReference type="InterPro" id="IPR039425">
    <property type="entry name" value="RNA_pol_sigma-70-like"/>
</dbReference>
<dbReference type="Proteomes" id="UP000187735">
    <property type="component" value="Chromosome"/>
</dbReference>
<dbReference type="AlphaFoldDB" id="A0A1P8WMA9"/>
<keyword evidence="6" id="KW-1185">Reference proteome</keyword>
<organism evidence="5 6">
    <name type="scientific">Fuerstiella marisgermanici</name>
    <dbReference type="NCBI Taxonomy" id="1891926"/>
    <lineage>
        <taxon>Bacteria</taxon>
        <taxon>Pseudomonadati</taxon>
        <taxon>Planctomycetota</taxon>
        <taxon>Planctomycetia</taxon>
        <taxon>Planctomycetales</taxon>
        <taxon>Planctomycetaceae</taxon>
        <taxon>Fuerstiella</taxon>
    </lineage>
</organism>
<dbReference type="KEGG" id="fmr:Fuma_04845"/>
<evidence type="ECO:0000256" key="1">
    <source>
        <dbReference type="ARBA" id="ARBA00023015"/>
    </source>
</evidence>
<evidence type="ECO:0000256" key="2">
    <source>
        <dbReference type="ARBA" id="ARBA00023082"/>
    </source>
</evidence>
<gene>
    <name evidence="5" type="ORF">Fuma_04845</name>
</gene>
<evidence type="ECO:0000259" key="4">
    <source>
        <dbReference type="Pfam" id="PF07638"/>
    </source>
</evidence>
<dbReference type="Pfam" id="PF07638">
    <property type="entry name" value="Sigma70_ECF"/>
    <property type="match status" value="1"/>
</dbReference>
<dbReference type="InterPro" id="IPR053812">
    <property type="entry name" value="HTH_Sigma70_ECF-like"/>
</dbReference>
<evidence type="ECO:0000313" key="5">
    <source>
        <dbReference type="EMBL" id="APZ95190.1"/>
    </source>
</evidence>
<dbReference type="InterPro" id="IPR013325">
    <property type="entry name" value="RNA_pol_sigma_r2"/>
</dbReference>
<dbReference type="SUPFAM" id="SSF88946">
    <property type="entry name" value="Sigma2 domain of RNA polymerase sigma factors"/>
    <property type="match status" value="1"/>
</dbReference>
<keyword evidence="1" id="KW-0805">Transcription regulation</keyword>
<dbReference type="EMBL" id="CP017641">
    <property type="protein sequence ID" value="APZ95190.1"/>
    <property type="molecule type" value="Genomic_DNA"/>
</dbReference>
<keyword evidence="3" id="KW-0804">Transcription</keyword>
<feature type="domain" description="RNA polymerase sigma-70 ECF-like HTH" evidence="4">
    <location>
        <begin position="45"/>
        <end position="165"/>
    </location>
</feature>
<dbReference type="PANTHER" id="PTHR43133">
    <property type="entry name" value="RNA POLYMERASE ECF-TYPE SIGMA FACTO"/>
    <property type="match status" value="1"/>
</dbReference>
<name>A0A1P8WMA9_9PLAN</name>